<reference evidence="1" key="1">
    <citation type="journal article" date="2014" name="Front. Microbiol.">
        <title>High frequency of phylogenetically diverse reductive dehalogenase-homologous genes in deep subseafloor sedimentary metagenomes.</title>
        <authorList>
            <person name="Kawai M."/>
            <person name="Futagami T."/>
            <person name="Toyoda A."/>
            <person name="Takaki Y."/>
            <person name="Nishi S."/>
            <person name="Hori S."/>
            <person name="Arai W."/>
            <person name="Tsubouchi T."/>
            <person name="Morono Y."/>
            <person name="Uchiyama I."/>
            <person name="Ito T."/>
            <person name="Fujiyama A."/>
            <person name="Inagaki F."/>
            <person name="Takami H."/>
        </authorList>
    </citation>
    <scope>NUCLEOTIDE SEQUENCE</scope>
    <source>
        <strain evidence="1">Expedition CK06-06</strain>
    </source>
</reference>
<protein>
    <submittedName>
        <fullName evidence="1">Uncharacterized protein</fullName>
    </submittedName>
</protein>
<gene>
    <name evidence="1" type="ORF">S01H1_16962</name>
</gene>
<name>X0RZA1_9ZZZZ</name>
<evidence type="ECO:0000313" key="1">
    <source>
        <dbReference type="EMBL" id="GAF68331.1"/>
    </source>
</evidence>
<comment type="caution">
    <text evidence="1">The sequence shown here is derived from an EMBL/GenBank/DDBJ whole genome shotgun (WGS) entry which is preliminary data.</text>
</comment>
<organism evidence="1">
    <name type="scientific">marine sediment metagenome</name>
    <dbReference type="NCBI Taxonomy" id="412755"/>
    <lineage>
        <taxon>unclassified sequences</taxon>
        <taxon>metagenomes</taxon>
        <taxon>ecological metagenomes</taxon>
    </lineage>
</organism>
<feature type="non-terminal residue" evidence="1">
    <location>
        <position position="1"/>
    </location>
</feature>
<accession>X0RZA1</accession>
<sequence length="32" mass="3836">RTLLETAYERWEFQHPVVARLSFSVRTDAELD</sequence>
<proteinExistence type="predicted"/>
<dbReference type="EMBL" id="BARS01008958">
    <property type="protein sequence ID" value="GAF68331.1"/>
    <property type="molecule type" value="Genomic_DNA"/>
</dbReference>
<dbReference type="AlphaFoldDB" id="X0RZA1"/>